<dbReference type="Pfam" id="PF14393">
    <property type="entry name" value="DUF4422"/>
    <property type="match status" value="1"/>
</dbReference>
<evidence type="ECO:0000313" key="6">
    <source>
        <dbReference type="Proteomes" id="UP000002931"/>
    </source>
</evidence>
<dbReference type="Pfam" id="PF01501">
    <property type="entry name" value="Glyco_transf_8"/>
    <property type="match status" value="1"/>
</dbReference>
<dbReference type="eggNOG" id="COG1442">
    <property type="taxonomic scope" value="Bacteria"/>
</dbReference>
<keyword evidence="3" id="KW-0479">Metal-binding</keyword>
<feature type="domain" description="DUF4422" evidence="4">
    <location>
        <begin position="5"/>
        <end position="232"/>
    </location>
</feature>
<evidence type="ECO:0000256" key="2">
    <source>
        <dbReference type="ARBA" id="ARBA00022679"/>
    </source>
</evidence>
<keyword evidence="6" id="KW-1185">Reference proteome</keyword>
<dbReference type="InterPro" id="IPR050748">
    <property type="entry name" value="Glycosyltrans_8_dom-fam"/>
</dbReference>
<dbReference type="InterPro" id="IPR029044">
    <property type="entry name" value="Nucleotide-diphossugar_trans"/>
</dbReference>
<dbReference type="Proteomes" id="UP000002931">
    <property type="component" value="Unassembled WGS sequence"/>
</dbReference>
<keyword evidence="1" id="KW-0328">Glycosyltransferase</keyword>
<name>A3VFX3_9RHOB</name>
<dbReference type="OrthoDB" id="5672604at2"/>
<dbReference type="STRING" id="314271.RB2654_06554"/>
<comment type="caution">
    <text evidence="5">The sequence shown here is derived from an EMBL/GenBank/DDBJ whole genome shotgun (WGS) entry which is preliminary data.</text>
</comment>
<reference evidence="5 6" key="1">
    <citation type="journal article" date="2010" name="J. Bacteriol.">
        <title>Genome sequences of Pelagibaca bermudensis HTCC2601T and Maritimibacter alkaliphilus HTCC2654T, the type strains of two marine Roseobacter genera.</title>
        <authorList>
            <person name="Thrash J.C."/>
            <person name="Cho J.C."/>
            <person name="Ferriera S."/>
            <person name="Johnson J."/>
            <person name="Vergin K.L."/>
            <person name="Giovannoni S.J."/>
        </authorList>
    </citation>
    <scope>NUCLEOTIDE SEQUENCE [LARGE SCALE GENOMIC DNA]</scope>
    <source>
        <strain evidence="5 6">HTCC2654</strain>
    </source>
</reference>
<evidence type="ECO:0000313" key="5">
    <source>
        <dbReference type="EMBL" id="EAQ12749.1"/>
    </source>
</evidence>
<dbReference type="RefSeq" id="WP_008329908.1">
    <property type="nucleotide sequence ID" value="NZ_CH902578.1"/>
</dbReference>
<dbReference type="CDD" id="cd04194">
    <property type="entry name" value="GT8_A4GalT_like"/>
    <property type="match status" value="1"/>
</dbReference>
<organism evidence="5 6">
    <name type="scientific">Maritimibacter alkaliphilus HTCC2654</name>
    <dbReference type="NCBI Taxonomy" id="314271"/>
    <lineage>
        <taxon>Bacteria</taxon>
        <taxon>Pseudomonadati</taxon>
        <taxon>Pseudomonadota</taxon>
        <taxon>Alphaproteobacteria</taxon>
        <taxon>Rhodobacterales</taxon>
        <taxon>Roseobacteraceae</taxon>
        <taxon>Maritimibacter</taxon>
    </lineage>
</organism>
<accession>A3VFX3</accession>
<dbReference type="AlphaFoldDB" id="A3VFX3"/>
<gene>
    <name evidence="5" type="ORF">RB2654_06554</name>
</gene>
<dbReference type="HOGENOM" id="CLU_028259_0_0_5"/>
<sequence length="615" mass="70171">MKASIYMAFHTPSPVVASASIIPIHVGRAVADAPLDGMIGDETGATLSPYNGAYSELTALYWAWKNDTDATHVGLMHYRRLLDFSGTHPSPAAEVWPEAVRLDDYAAATETWLQRNAEIDLVLPVAHRMPMTVDENYADQHDPRDLDFVEARMARVSPAYLEDFRAVRAGRELLLANVFLARREIVDGYCCWAFDLLEALRTTDIPRPHVSPYNARYLGFVAERLFTTFMRKYLRDHPETRVERVNILNLGRSLVVPFARGARFNDGAVNVAFTSDRPYLPQTAAMVASLIEHAAPDREYNLFYLHENIGDRDLDLLRSLAVAHGNITLHTINVGTAFSREYRARHHTPSNATYNRFLLFDLLPDVERLVYLDVDLVLCGDVAELFDTDMNDAPLAAVTDALMTRVLATRVRTRDPEVPDLYAYLSDDLGLSDDQISRYFNAGVMVMNFAAMDVAKVGRELREMVAGNRYFFRDQDILNVYFRDRFVTLPSRFNVHNSDRGAYDNVPVPIRNDALAAKADPFIVHFAAAHQKPWREPDVEFAGLFWSTLARTPFWFEVLEATRRHRSLRARLSRPDTWKHGVVIAGRRLGRRFPALTPWLLRIYRWALGRFHWIN</sequence>
<evidence type="ECO:0000256" key="3">
    <source>
        <dbReference type="ARBA" id="ARBA00022723"/>
    </source>
</evidence>
<evidence type="ECO:0000259" key="4">
    <source>
        <dbReference type="Pfam" id="PF14393"/>
    </source>
</evidence>
<dbReference type="GO" id="GO:0016757">
    <property type="term" value="F:glycosyltransferase activity"/>
    <property type="evidence" value="ECO:0007669"/>
    <property type="project" value="UniProtKB-KW"/>
</dbReference>
<dbReference type="SUPFAM" id="SSF53448">
    <property type="entry name" value="Nucleotide-diphospho-sugar transferases"/>
    <property type="match status" value="1"/>
</dbReference>
<dbReference type="GO" id="GO:0046872">
    <property type="term" value="F:metal ion binding"/>
    <property type="evidence" value="ECO:0007669"/>
    <property type="project" value="UniProtKB-KW"/>
</dbReference>
<dbReference type="InterPro" id="IPR002495">
    <property type="entry name" value="Glyco_trans_8"/>
</dbReference>
<dbReference type="PANTHER" id="PTHR13778">
    <property type="entry name" value="GLYCOSYLTRANSFERASE 8 DOMAIN-CONTAINING PROTEIN"/>
    <property type="match status" value="1"/>
</dbReference>
<protein>
    <submittedName>
        <fullName evidence="5">Glycosyltransferase</fullName>
    </submittedName>
</protein>
<dbReference type="PANTHER" id="PTHR13778:SF47">
    <property type="entry name" value="LIPOPOLYSACCHARIDE 1,3-GALACTOSYLTRANSFERASE"/>
    <property type="match status" value="1"/>
</dbReference>
<keyword evidence="2 5" id="KW-0808">Transferase</keyword>
<proteinExistence type="predicted"/>
<dbReference type="Gene3D" id="3.90.550.10">
    <property type="entry name" value="Spore Coat Polysaccharide Biosynthesis Protein SpsA, Chain A"/>
    <property type="match status" value="1"/>
</dbReference>
<dbReference type="InterPro" id="IPR025536">
    <property type="entry name" value="DUF4422"/>
</dbReference>
<dbReference type="EMBL" id="AAMT01000007">
    <property type="protein sequence ID" value="EAQ12749.1"/>
    <property type="molecule type" value="Genomic_DNA"/>
</dbReference>
<evidence type="ECO:0000256" key="1">
    <source>
        <dbReference type="ARBA" id="ARBA00022676"/>
    </source>
</evidence>